<evidence type="ECO:0000313" key="2">
    <source>
        <dbReference type="Proteomes" id="UP000214720"/>
    </source>
</evidence>
<proteinExistence type="predicted"/>
<name>A0A226XB78_CABSO</name>
<dbReference type="AlphaFoldDB" id="A0A226XB78"/>
<accession>A0A226XB78</accession>
<reference evidence="2" key="1">
    <citation type="submission" date="2017-01" db="EMBL/GenBank/DDBJ databases">
        <title>Genome Analysis of Deinococcus marmoris KOPRI26562.</title>
        <authorList>
            <person name="Kim J.H."/>
            <person name="Oh H.-M."/>
        </authorList>
    </citation>
    <scope>NUCLEOTIDE SEQUENCE [LARGE SCALE GENOMIC DNA]</scope>
    <source>
        <strain evidence="2">PAMC 26633</strain>
    </source>
</reference>
<dbReference type="EMBL" id="MTHB01000003">
    <property type="protein sequence ID" value="OXC80746.1"/>
    <property type="molecule type" value="Genomic_DNA"/>
</dbReference>
<evidence type="ECO:0000313" key="1">
    <source>
        <dbReference type="EMBL" id="OXC80746.1"/>
    </source>
</evidence>
<protein>
    <submittedName>
        <fullName evidence="1">Uncharacterized protein</fullName>
    </submittedName>
</protein>
<organism evidence="1 2">
    <name type="scientific">Caballeronia sordidicola</name>
    <name type="common">Burkholderia sordidicola</name>
    <dbReference type="NCBI Taxonomy" id="196367"/>
    <lineage>
        <taxon>Bacteria</taxon>
        <taxon>Pseudomonadati</taxon>
        <taxon>Pseudomonadota</taxon>
        <taxon>Betaproteobacteria</taxon>
        <taxon>Burkholderiales</taxon>
        <taxon>Burkholderiaceae</taxon>
        <taxon>Caballeronia</taxon>
    </lineage>
</organism>
<sequence>MLKRYRSWPCARVNPRLRAAKTRVPAPAIYRKWISGSNVHPRALIDRKPF</sequence>
<gene>
    <name evidence="1" type="ORF">BSU04_00045</name>
</gene>
<comment type="caution">
    <text evidence="1">The sequence shown here is derived from an EMBL/GenBank/DDBJ whole genome shotgun (WGS) entry which is preliminary data.</text>
</comment>
<dbReference type="Proteomes" id="UP000214720">
    <property type="component" value="Unassembled WGS sequence"/>
</dbReference>